<organism evidence="2 3">
    <name type="scientific">Pleodorina starrii</name>
    <dbReference type="NCBI Taxonomy" id="330485"/>
    <lineage>
        <taxon>Eukaryota</taxon>
        <taxon>Viridiplantae</taxon>
        <taxon>Chlorophyta</taxon>
        <taxon>core chlorophytes</taxon>
        <taxon>Chlorophyceae</taxon>
        <taxon>CS clade</taxon>
        <taxon>Chlamydomonadales</taxon>
        <taxon>Volvocaceae</taxon>
        <taxon>Pleodorina</taxon>
    </lineage>
</organism>
<feature type="compositionally biased region" description="Low complexity" evidence="1">
    <location>
        <begin position="507"/>
        <end position="548"/>
    </location>
</feature>
<feature type="region of interest" description="Disordered" evidence="1">
    <location>
        <begin position="1421"/>
        <end position="1464"/>
    </location>
</feature>
<accession>A0A9W6BS47</accession>
<feature type="compositionally biased region" description="Low complexity" evidence="1">
    <location>
        <begin position="307"/>
        <end position="317"/>
    </location>
</feature>
<feature type="region of interest" description="Disordered" evidence="1">
    <location>
        <begin position="296"/>
        <end position="589"/>
    </location>
</feature>
<reference evidence="2 3" key="1">
    <citation type="journal article" date="2023" name="Commun. Biol.">
        <title>Reorganization of the ancestral sex-determining regions during the evolution of trioecy in Pleodorina starrii.</title>
        <authorList>
            <person name="Takahashi K."/>
            <person name="Suzuki S."/>
            <person name="Kawai-Toyooka H."/>
            <person name="Yamamoto K."/>
            <person name="Hamaji T."/>
            <person name="Ootsuki R."/>
            <person name="Yamaguchi H."/>
            <person name="Kawachi M."/>
            <person name="Higashiyama T."/>
            <person name="Nozaki H."/>
        </authorList>
    </citation>
    <scope>NUCLEOTIDE SEQUENCE [LARGE SCALE GENOMIC DNA]</scope>
    <source>
        <strain evidence="2 3">NIES-4479</strain>
    </source>
</reference>
<feature type="compositionally biased region" description="Gly residues" evidence="1">
    <location>
        <begin position="1164"/>
        <end position="1182"/>
    </location>
</feature>
<feature type="compositionally biased region" description="Low complexity" evidence="1">
    <location>
        <begin position="330"/>
        <end position="341"/>
    </location>
</feature>
<feature type="region of interest" description="Disordered" evidence="1">
    <location>
        <begin position="72"/>
        <end position="104"/>
    </location>
</feature>
<feature type="compositionally biased region" description="Low complexity" evidence="1">
    <location>
        <begin position="1325"/>
        <end position="1353"/>
    </location>
</feature>
<dbReference type="Proteomes" id="UP001165080">
    <property type="component" value="Unassembled WGS sequence"/>
</dbReference>
<feature type="region of interest" description="Disordered" evidence="1">
    <location>
        <begin position="1290"/>
        <end position="1401"/>
    </location>
</feature>
<protein>
    <submittedName>
        <fullName evidence="2">Uncharacterized protein</fullName>
    </submittedName>
</protein>
<evidence type="ECO:0000256" key="1">
    <source>
        <dbReference type="SAM" id="MobiDB-lite"/>
    </source>
</evidence>
<feature type="compositionally biased region" description="Low complexity" evidence="1">
    <location>
        <begin position="1360"/>
        <end position="1389"/>
    </location>
</feature>
<feature type="compositionally biased region" description="Pro residues" evidence="1">
    <location>
        <begin position="425"/>
        <end position="449"/>
    </location>
</feature>
<dbReference type="EMBL" id="BRXU01000018">
    <property type="protein sequence ID" value="GLC57234.1"/>
    <property type="molecule type" value="Genomic_DNA"/>
</dbReference>
<sequence>MERERGFAKALAQYRATCGELFNLIKDEEKAKIRRWEDERPTLELLIGSLNQTCDILKKDKKRLAAELSAKQAASVSSSGPQGARQGQKLPQPDHSSHHGSKDTAALQREVDELNSRMLAIDVEIKIANQELAVCERADEREYLSTKCVVLQDTRRILADEVQALRSDLARLDASSRVEAERRRAEESGWAEVARLEEALERTTARLDRVKQQLYFPEAKGYRFSSGSGGIYVAARDLHVSEVSGRFEFICEPIRRRAAVAAATSSGGAAAAAAAAAHGNRVARLTVALGGVSASTAQADWSESRRGGSAAAGDSFRSGGGGGGGRHSHSNSNLSTQSSLTGAGATAVAEGDTSGGGGLDPTALAPPPGGRAPPQPPPPPPPQPQPHPAAPASARSTASSSPSPSASPSPGTPTAAGSGGSSPQTQPPAPTPSAQPPQPLLSPQPPHPLHPLQQQQHPLQHHPQQQQQQPQQPHPQQAAGLNQHHQQQQQQRQAGRPPPGLPPGLPPHLQQQYLRQQQQFQQQQQQQHQQHQQQQPQQQPPGLAAAAAQHRRAPSHDAAALGRGGGAAAAGLTAPPPPPPRSKGEAVANFLSSLKNKKEKLKSVVGGLVGEREEDGPDGPLGGGGGDGGGGGGGGGGRLRTQMMEKLQDGLSEGKGKLSRISKAIATKAPEALRDIKTKIHRPAGRSGSAGGAGEAGEWEAGVASFAAAAASQQQQQLDGAALDPAALLAAATADAYYFTAAGAAAATGPTAPPPLTATRSFGGGGGGAGQRAAAGRDSDLVDWDGAGTAGSVASAPAATARAVEAPAALGGGDGVSVGGGGGSDAYDADQLGGFVEDFECRPSRKGVYVQLLGERVELLGERGTKVPDTSIRELMLEVEVAVTAVFEYHAAGRGGGGGGARPAGAIGGGGGGGGAWLAPEPVSFNILQLEHRMRGNTLPLPKTLLKGLLNAYMPGLLTGLLSGLLPAELGAYTAASGETQALSGEFKVAGPSLSTTVTSIAPPPKPPSDPARRAQWAAVQAAAGRARAMLGLSEGQAAAVSELFGGCGRPSLMPESAAYTPSISGLCRFYVSYSASGLWTPLMGVLNRALQSAFEYHCVPPPERFPLSSFLEGSVARLVRKPLRIAFTIERLSLALDCDAALATVRDFFERLAREFEAKGAHRAGGGGGGAGGGSGSGGDSSGPPREPLEVQLDLLDLWHASLAKLLRTFKQRFRCGGATLLASADRRVFQFGAESVSYDGPLKLKLPLDLAMDPDGSFLLDVKLPDREEATKSITSLLTEVMYSLSTTHNNNTPTKDGAGGANGGGGNGSAAAAGGGGGGAAAAGNAATPTRVANAAGASSNHNGGVPAAVSGGGGSSSDLSSAFATVQQQQQQQQAAQQQQVRQQASGALVEPPSQASTAQAVRARAAAVQGMLGAGRGGSGGGAAAAAGGAGSSGGGGQPQPQPQPQQQRASSPVATVPSGSALFDIGHEWAAALAEGMPEGSAVAAGTAPLLSNPVVGQLCVKKLALNLRLDEERVAQLLSAQPAGVGAAALAAAAAVAAGGGGAAAAAATGPGAAGDIAGRLLGCYGDLFTASLDLGWRPNSDSDGSAAQRPCCMLTVASNDITRLRAEVEGLWFQSTVSPRLAVRVLQAVVIALVLKFHSADSYSIRFWNRAFNQLHEYLSRGSLDLAVCLSLRATMDRPTDRLRLELSGQDLNAPPQQTAAGGGGGGGGGGGQGLLGRVCPVYLLNDVNLMTVFDSVKLLMEAAPPAGGQQGQGQQGQGQQEE</sequence>
<feature type="compositionally biased region" description="Low complexity" evidence="1">
    <location>
        <begin position="390"/>
        <end position="404"/>
    </location>
</feature>
<evidence type="ECO:0000313" key="2">
    <source>
        <dbReference type="EMBL" id="GLC57234.1"/>
    </source>
</evidence>
<feature type="compositionally biased region" description="Polar residues" evidence="1">
    <location>
        <begin position="72"/>
        <end position="81"/>
    </location>
</feature>
<gene>
    <name evidence="2" type="primary">PLEST009242</name>
    <name evidence="2" type="ORF">PLESTB_001202200</name>
</gene>
<feature type="region of interest" description="Disordered" evidence="1">
    <location>
        <begin position="1162"/>
        <end position="1188"/>
    </location>
</feature>
<dbReference type="PANTHER" id="PTHR24216">
    <property type="entry name" value="PAXILLIN-RELATED"/>
    <property type="match status" value="1"/>
</dbReference>
<feature type="compositionally biased region" description="Gly residues" evidence="1">
    <location>
        <begin position="1421"/>
        <end position="1443"/>
    </location>
</feature>
<feature type="region of interest" description="Disordered" evidence="1">
    <location>
        <begin position="748"/>
        <end position="778"/>
    </location>
</feature>
<proteinExistence type="predicted"/>
<evidence type="ECO:0000313" key="3">
    <source>
        <dbReference type="Proteomes" id="UP001165080"/>
    </source>
</evidence>
<comment type="caution">
    <text evidence="2">The sequence shown here is derived from an EMBL/GenBank/DDBJ whole genome shotgun (WGS) entry which is preliminary data.</text>
</comment>
<feature type="compositionally biased region" description="Low complexity" evidence="1">
    <location>
        <begin position="412"/>
        <end position="424"/>
    </location>
</feature>
<feature type="region of interest" description="Disordered" evidence="1">
    <location>
        <begin position="672"/>
        <end position="696"/>
    </location>
</feature>
<keyword evidence="3" id="KW-1185">Reference proteome</keyword>
<feature type="compositionally biased region" description="Pro residues" evidence="1">
    <location>
        <begin position="364"/>
        <end position="389"/>
    </location>
</feature>
<feature type="region of interest" description="Disordered" evidence="1">
    <location>
        <begin position="601"/>
        <end position="640"/>
    </location>
</feature>
<dbReference type="PANTHER" id="PTHR24216:SF65">
    <property type="entry name" value="PAXILLIN-LIKE PROTEIN 1"/>
    <property type="match status" value="1"/>
</dbReference>
<feature type="compositionally biased region" description="Low complexity" evidence="1">
    <location>
        <begin position="450"/>
        <end position="495"/>
    </location>
</feature>
<feature type="compositionally biased region" description="Gly residues" evidence="1">
    <location>
        <begin position="619"/>
        <end position="638"/>
    </location>
</feature>
<feature type="compositionally biased region" description="Pro residues" evidence="1">
    <location>
        <begin position="496"/>
        <end position="506"/>
    </location>
</feature>
<feature type="compositionally biased region" description="Gly residues" evidence="1">
    <location>
        <begin position="1300"/>
        <end position="1324"/>
    </location>
</feature>
<name>A0A9W6BS47_9CHLO</name>